<accession>A0ABU1JMZ5</accession>
<feature type="transmembrane region" description="Helical" evidence="1">
    <location>
        <begin position="90"/>
        <end position="107"/>
    </location>
</feature>
<proteinExistence type="predicted"/>
<feature type="transmembrane region" description="Helical" evidence="1">
    <location>
        <begin position="266"/>
        <end position="281"/>
    </location>
</feature>
<dbReference type="Proteomes" id="UP001262410">
    <property type="component" value="Unassembled WGS sequence"/>
</dbReference>
<dbReference type="RefSeq" id="WP_309794376.1">
    <property type="nucleotide sequence ID" value="NZ_JAVDPW010000004.1"/>
</dbReference>
<reference evidence="3 4" key="1">
    <citation type="submission" date="2023-07" db="EMBL/GenBank/DDBJ databases">
        <title>Sorghum-associated microbial communities from plants grown in Nebraska, USA.</title>
        <authorList>
            <person name="Schachtman D."/>
        </authorList>
    </citation>
    <scope>NUCLEOTIDE SEQUENCE [LARGE SCALE GENOMIC DNA]</scope>
    <source>
        <strain evidence="3 4">584</strain>
    </source>
</reference>
<comment type="caution">
    <text evidence="3">The sequence shown here is derived from an EMBL/GenBank/DDBJ whole genome shotgun (WGS) entry which is preliminary data.</text>
</comment>
<feature type="transmembrane region" description="Helical" evidence="1">
    <location>
        <begin position="151"/>
        <end position="171"/>
    </location>
</feature>
<evidence type="ECO:0000256" key="1">
    <source>
        <dbReference type="SAM" id="Phobius"/>
    </source>
</evidence>
<dbReference type="Pfam" id="PF01757">
    <property type="entry name" value="Acyl_transf_3"/>
    <property type="match status" value="1"/>
</dbReference>
<feature type="transmembrane region" description="Helical" evidence="1">
    <location>
        <begin position="178"/>
        <end position="198"/>
    </location>
</feature>
<evidence type="ECO:0000259" key="2">
    <source>
        <dbReference type="Pfam" id="PF01757"/>
    </source>
</evidence>
<dbReference type="PANTHER" id="PTHR23028:SF131">
    <property type="entry name" value="BLR2367 PROTEIN"/>
    <property type="match status" value="1"/>
</dbReference>
<feature type="transmembrane region" description="Helical" evidence="1">
    <location>
        <begin position="334"/>
        <end position="355"/>
    </location>
</feature>
<keyword evidence="4" id="KW-1185">Reference proteome</keyword>
<dbReference type="InterPro" id="IPR002656">
    <property type="entry name" value="Acyl_transf_3_dom"/>
</dbReference>
<keyword evidence="1" id="KW-0812">Transmembrane</keyword>
<dbReference type="InterPro" id="IPR050879">
    <property type="entry name" value="Acyltransferase_3"/>
</dbReference>
<dbReference type="EMBL" id="JAVDPW010000004">
    <property type="protein sequence ID" value="MDR6289983.1"/>
    <property type="molecule type" value="Genomic_DNA"/>
</dbReference>
<sequence>MKLRFDDLTSLRGVAALSVAAMHLWLDLNNQALIAADSVFNTGTQFIAKSYLFVDFFFVLSGFVLFISYAGEFSTRINLRDWKTFLVRRIGRLFPLHLFMLALFLPYELSRIYLSTGSSAFAPPNTVENFVLSIFLMQAWVPHGFGWNSPAWSISAEWFVNIFFPVLAFIVLRQSRAFSAAAAVILLAGIGVWCLFIAPDVQLWNNSNYPLLRCAMEFTIGLCIGRLSGADLVRATPAIPVIGSQLFIAAILAAAILAMHLGLNDTYPVVAFSLLIYAIAVRRKDTAFLSPRPLRLLGEWSYSIYLVHRLICVVTSFVVSRLMHGRMLTDLEAAAMFVAVLAVVIGVSSLTYRWIEVPARRAVYGMTIRNARTA</sequence>
<dbReference type="PANTHER" id="PTHR23028">
    <property type="entry name" value="ACETYLTRANSFERASE"/>
    <property type="match status" value="1"/>
</dbReference>
<feature type="transmembrane region" description="Helical" evidence="1">
    <location>
        <begin position="239"/>
        <end position="260"/>
    </location>
</feature>
<feature type="transmembrane region" description="Helical" evidence="1">
    <location>
        <begin position="210"/>
        <end position="227"/>
    </location>
</feature>
<keyword evidence="1" id="KW-0472">Membrane</keyword>
<feature type="transmembrane region" description="Helical" evidence="1">
    <location>
        <begin position="302"/>
        <end position="322"/>
    </location>
</feature>
<evidence type="ECO:0000313" key="4">
    <source>
        <dbReference type="Proteomes" id="UP001262410"/>
    </source>
</evidence>
<protein>
    <submittedName>
        <fullName evidence="3">Peptidoglycan/LPS O-acetylase OafA/YrhL</fullName>
    </submittedName>
</protein>
<feature type="domain" description="Acyltransferase 3" evidence="2">
    <location>
        <begin position="8"/>
        <end position="352"/>
    </location>
</feature>
<evidence type="ECO:0000313" key="3">
    <source>
        <dbReference type="EMBL" id="MDR6289983.1"/>
    </source>
</evidence>
<keyword evidence="1" id="KW-1133">Transmembrane helix</keyword>
<feature type="transmembrane region" description="Helical" evidence="1">
    <location>
        <begin position="46"/>
        <end position="69"/>
    </location>
</feature>
<feature type="transmembrane region" description="Helical" evidence="1">
    <location>
        <begin position="9"/>
        <end position="26"/>
    </location>
</feature>
<gene>
    <name evidence="3" type="ORF">E9232_002504</name>
</gene>
<name>A0ABU1JMZ5_9PROT</name>
<organism evidence="3 4">
    <name type="scientific">Inquilinus ginsengisoli</name>
    <dbReference type="NCBI Taxonomy" id="363840"/>
    <lineage>
        <taxon>Bacteria</taxon>
        <taxon>Pseudomonadati</taxon>
        <taxon>Pseudomonadota</taxon>
        <taxon>Alphaproteobacteria</taxon>
        <taxon>Rhodospirillales</taxon>
        <taxon>Rhodospirillaceae</taxon>
        <taxon>Inquilinus</taxon>
    </lineage>
</organism>